<evidence type="ECO:0000313" key="4">
    <source>
        <dbReference type="EMBL" id="CAB5002232.1"/>
    </source>
</evidence>
<evidence type="ECO:0000313" key="5">
    <source>
        <dbReference type="EMBL" id="CAB5013039.1"/>
    </source>
</evidence>
<organism evidence="6">
    <name type="scientific">freshwater metagenome</name>
    <dbReference type="NCBI Taxonomy" id="449393"/>
    <lineage>
        <taxon>unclassified sequences</taxon>
        <taxon>metagenomes</taxon>
        <taxon>ecological metagenomes</taxon>
    </lineage>
</organism>
<dbReference type="EMBL" id="CAFBRW010000053">
    <property type="protein sequence ID" value="CAB5114586.1"/>
    <property type="molecule type" value="Genomic_DNA"/>
</dbReference>
<reference evidence="6" key="1">
    <citation type="submission" date="2020-05" db="EMBL/GenBank/DDBJ databases">
        <authorList>
            <person name="Chiriac C."/>
            <person name="Salcher M."/>
            <person name="Ghai R."/>
            <person name="Kavagutti S V."/>
        </authorList>
    </citation>
    <scope>NUCLEOTIDE SEQUENCE</scope>
</reference>
<dbReference type="EMBL" id="CAFBPH010000096">
    <property type="protein sequence ID" value="CAB5013039.1"/>
    <property type="molecule type" value="Genomic_DNA"/>
</dbReference>
<evidence type="ECO:0000313" key="2">
    <source>
        <dbReference type="EMBL" id="CAB4674249.1"/>
    </source>
</evidence>
<evidence type="ECO:0000313" key="1">
    <source>
        <dbReference type="EMBL" id="CAB4546928.1"/>
    </source>
</evidence>
<dbReference type="EMBL" id="CAFABD010000109">
    <property type="protein sequence ID" value="CAB4827993.1"/>
    <property type="molecule type" value="Genomic_DNA"/>
</dbReference>
<dbReference type="EMBL" id="CAEZSM010000107">
    <property type="protein sequence ID" value="CAB4546928.1"/>
    <property type="molecule type" value="Genomic_DNA"/>
</dbReference>
<evidence type="ECO:0000313" key="3">
    <source>
        <dbReference type="EMBL" id="CAB4827993.1"/>
    </source>
</evidence>
<dbReference type="EMBL" id="CAEZWZ010000094">
    <property type="protein sequence ID" value="CAB4674249.1"/>
    <property type="molecule type" value="Genomic_DNA"/>
</dbReference>
<proteinExistence type="predicted"/>
<accession>A0A6J7VVU8</accession>
<protein>
    <submittedName>
        <fullName evidence="6">Unannotated protein</fullName>
    </submittedName>
</protein>
<dbReference type="AlphaFoldDB" id="A0A6J7VVU8"/>
<name>A0A6J7VVU8_9ZZZZ</name>
<gene>
    <name evidence="1" type="ORF">UFOPK1438_00813</name>
    <name evidence="2" type="ORF">UFOPK2329_00658</name>
    <name evidence="3" type="ORF">UFOPK3166_00746</name>
    <name evidence="4" type="ORF">UFOPK4035_00843</name>
    <name evidence="5" type="ORF">UFOPK4087_00541</name>
    <name evidence="6" type="ORF">UFOPK4424_00368</name>
</gene>
<evidence type="ECO:0000313" key="6">
    <source>
        <dbReference type="EMBL" id="CAB5114586.1"/>
    </source>
</evidence>
<sequence length="163" mass="17683">MAMTPKIGISKTGNKAEDLFRSLTSSQKPGEARLGDAVKNGNYAEVKKVSGDTLNQVRAVKYTTLVAYDAENDAWYVVPACDVVALIAGKERGQHTENPFESSTLSLRNLGPYKVSSANLSTAWDAAVVKSDGKPLLKQKMKDVLQECKDLSTAHKNAVRKLI</sequence>
<dbReference type="EMBL" id="CAFBOX010000152">
    <property type="protein sequence ID" value="CAB5002232.1"/>
    <property type="molecule type" value="Genomic_DNA"/>
</dbReference>